<organism evidence="1 2">
    <name type="scientific">Liquidambar formosana</name>
    <name type="common">Formosan gum</name>
    <dbReference type="NCBI Taxonomy" id="63359"/>
    <lineage>
        <taxon>Eukaryota</taxon>
        <taxon>Viridiplantae</taxon>
        <taxon>Streptophyta</taxon>
        <taxon>Embryophyta</taxon>
        <taxon>Tracheophyta</taxon>
        <taxon>Spermatophyta</taxon>
        <taxon>Magnoliopsida</taxon>
        <taxon>eudicotyledons</taxon>
        <taxon>Gunneridae</taxon>
        <taxon>Pentapetalae</taxon>
        <taxon>Saxifragales</taxon>
        <taxon>Altingiaceae</taxon>
        <taxon>Liquidambar</taxon>
    </lineage>
</organism>
<dbReference type="AlphaFoldDB" id="A0AAP0S554"/>
<dbReference type="Proteomes" id="UP001415857">
    <property type="component" value="Unassembled WGS sequence"/>
</dbReference>
<gene>
    <name evidence="1" type="ORF">L1049_016416</name>
</gene>
<dbReference type="EMBL" id="JBBPBK010000003">
    <property type="protein sequence ID" value="KAK9287971.1"/>
    <property type="molecule type" value="Genomic_DNA"/>
</dbReference>
<keyword evidence="2" id="KW-1185">Reference proteome</keyword>
<sequence length="116" mass="12536">MQVVPGSTQIQDRTFNLPQQGAVSRSLTNFAILSQSGQFAVSQRINQQYQFEAPHNAQKGYGVVHGTDAPGFFGLPVLQQPKDPVTLSNQIHGANFSQSQSALQSAAEKVNLDLPN</sequence>
<proteinExistence type="predicted"/>
<evidence type="ECO:0000313" key="1">
    <source>
        <dbReference type="EMBL" id="KAK9287971.1"/>
    </source>
</evidence>
<comment type="caution">
    <text evidence="1">The sequence shown here is derived from an EMBL/GenBank/DDBJ whole genome shotgun (WGS) entry which is preliminary data.</text>
</comment>
<evidence type="ECO:0000313" key="2">
    <source>
        <dbReference type="Proteomes" id="UP001415857"/>
    </source>
</evidence>
<reference evidence="1 2" key="1">
    <citation type="journal article" date="2024" name="Plant J.">
        <title>Genome sequences and population genomics reveal climatic adaptation and genomic divergence between two closely related sweetgum species.</title>
        <authorList>
            <person name="Xu W.Q."/>
            <person name="Ren C.Q."/>
            <person name="Zhang X.Y."/>
            <person name="Comes H.P."/>
            <person name="Liu X.H."/>
            <person name="Li Y.G."/>
            <person name="Kettle C.J."/>
            <person name="Jalonen R."/>
            <person name="Gaisberger H."/>
            <person name="Ma Y.Z."/>
            <person name="Qiu Y.X."/>
        </authorList>
    </citation>
    <scope>NUCLEOTIDE SEQUENCE [LARGE SCALE GENOMIC DNA]</scope>
    <source>
        <strain evidence="1">Hangzhou</strain>
    </source>
</reference>
<accession>A0AAP0S554</accession>
<name>A0AAP0S554_LIQFO</name>
<protein>
    <submittedName>
        <fullName evidence="1">Uncharacterized protein</fullName>
    </submittedName>
</protein>